<proteinExistence type="predicted"/>
<accession>A0A2U0QSA4</accession>
<dbReference type="InterPro" id="IPR002052">
    <property type="entry name" value="DNA_methylase_N6_adenine_CS"/>
</dbReference>
<dbReference type="AlphaFoldDB" id="A0A2U0QSA4"/>
<sequence length="521" mass="61525">MSVNMLKSIKEVNQDFEWYPTTEEMIDSLINGINEKYLKNALDIGAGDGRVLDMLASKLSVDWLYSIEKSEPLIQAMSSKILNIGQDFWETSLIEKQAELIFCNPPYSEYENWMVRIIKEANFEILAFIVPMRWKENIFIQQAIQQRNLDYEIIDSFDFLNAERKARAKVDLIIFKPKGDHKDSFELFLEEQFGLKLPNDYFSKIETEKKEADELHLQCNIIKSEDFIDFLLKKYNEELKIYIDSIKSLGKVDGLVFEYLDISKKKVLKGLESRLKHIKAIYWNELFKKLSPISSKVISKIRTNLSSSIITKAHIEFNRDNIESVLCWFTKNINEYIKLSYLNFFDSLSKENNAFLYKSNERFNYGNWRYRKGYDYTNELKNIKLKLDYRIVVPYLAQADSWSYNERANEFMQDLKVIANNLGLSFSCEHNFKFNAGESNSFYLDNGIKFFEYKAYKNGNVHFKFSQDFMAKLNLAVGRLRNWLTKEEAKEEFKDVSEEIINEIFDKPLLLDFKNMKLLSF</sequence>
<dbReference type="GO" id="GO:0008168">
    <property type="term" value="F:methyltransferase activity"/>
    <property type="evidence" value="ECO:0007669"/>
    <property type="project" value="InterPro"/>
</dbReference>
<dbReference type="GO" id="GO:0003676">
    <property type="term" value="F:nucleic acid binding"/>
    <property type="evidence" value="ECO:0007669"/>
    <property type="project" value="InterPro"/>
</dbReference>
<dbReference type="SUPFAM" id="SSF53335">
    <property type="entry name" value="S-adenosyl-L-methionine-dependent methyltransferases"/>
    <property type="match status" value="1"/>
</dbReference>
<evidence type="ECO:0000259" key="1">
    <source>
        <dbReference type="Pfam" id="PF13708"/>
    </source>
</evidence>
<evidence type="ECO:0000313" key="3">
    <source>
        <dbReference type="Proteomes" id="UP000865592"/>
    </source>
</evidence>
<name>A0A2U0QSA4_CAMJU</name>
<dbReference type="InterPro" id="IPR029063">
    <property type="entry name" value="SAM-dependent_MTases_sf"/>
</dbReference>
<reference evidence="2 3" key="1">
    <citation type="submission" date="2016-09" db="EMBL/GenBank/DDBJ databases">
        <title>Campylobacter genomics.</title>
        <authorList>
            <person name="Weis A.M."/>
            <person name="Weimer B.C."/>
            <person name="Gilpin B."/>
            <person name="Huang B.C."/>
            <person name="Kong N."/>
        </authorList>
    </citation>
    <scope>NUCLEOTIDE SEQUENCE [LARGE SCALE GENOMIC DNA]</scope>
    <source>
        <strain evidence="2 3">BCW_4735</strain>
    </source>
</reference>
<dbReference type="CDD" id="cd02440">
    <property type="entry name" value="AdoMet_MTases"/>
    <property type="match status" value="1"/>
</dbReference>
<gene>
    <name evidence="2" type="ORF">A0K99_03730</name>
</gene>
<evidence type="ECO:0000313" key="2">
    <source>
        <dbReference type="EMBL" id="OEY03194.1"/>
    </source>
</evidence>
<protein>
    <recommendedName>
        <fullName evidence="1">DUF4942 domain-containing protein</fullName>
    </recommendedName>
</protein>
<dbReference type="InterPro" id="IPR031339">
    <property type="entry name" value="DUF4942"/>
</dbReference>
<dbReference type="RefSeq" id="WP_019108631.1">
    <property type="nucleotide sequence ID" value="NZ_CUNE01000001.1"/>
</dbReference>
<comment type="caution">
    <text evidence="2">The sequence shown here is derived from an EMBL/GenBank/DDBJ whole genome shotgun (WGS) entry which is preliminary data.</text>
</comment>
<dbReference type="Pfam" id="PF13708">
    <property type="entry name" value="DUF4942"/>
    <property type="match status" value="1"/>
</dbReference>
<dbReference type="EMBL" id="MKBD01000007">
    <property type="protein sequence ID" value="OEY03194.1"/>
    <property type="molecule type" value="Genomic_DNA"/>
</dbReference>
<dbReference type="Proteomes" id="UP000865592">
    <property type="component" value="Unassembled WGS sequence"/>
</dbReference>
<dbReference type="Gene3D" id="3.40.50.150">
    <property type="entry name" value="Vaccinia Virus protein VP39"/>
    <property type="match status" value="1"/>
</dbReference>
<dbReference type="PROSITE" id="PS00092">
    <property type="entry name" value="N6_MTASE"/>
    <property type="match status" value="1"/>
</dbReference>
<feature type="domain" description="DUF4942" evidence="1">
    <location>
        <begin position="276"/>
        <end position="481"/>
    </location>
</feature>
<dbReference type="GO" id="GO:0032259">
    <property type="term" value="P:methylation"/>
    <property type="evidence" value="ECO:0007669"/>
    <property type="project" value="InterPro"/>
</dbReference>
<organism evidence="2 3">
    <name type="scientific">Campylobacter jejuni</name>
    <dbReference type="NCBI Taxonomy" id="197"/>
    <lineage>
        <taxon>Bacteria</taxon>
        <taxon>Pseudomonadati</taxon>
        <taxon>Campylobacterota</taxon>
        <taxon>Epsilonproteobacteria</taxon>
        <taxon>Campylobacterales</taxon>
        <taxon>Campylobacteraceae</taxon>
        <taxon>Campylobacter</taxon>
    </lineage>
</organism>